<dbReference type="GO" id="GO:0008061">
    <property type="term" value="F:chitin binding"/>
    <property type="evidence" value="ECO:0007669"/>
    <property type="project" value="UniProtKB-KW"/>
</dbReference>
<comment type="caution">
    <text evidence="4">The sequence shown here is derived from an EMBL/GenBank/DDBJ whole genome shotgun (WGS) entry which is preliminary data.</text>
</comment>
<evidence type="ECO:0000256" key="3">
    <source>
        <dbReference type="SAM" id="MobiDB-lite"/>
    </source>
</evidence>
<keyword evidence="1" id="KW-0147">Chitin-binding</keyword>
<gene>
    <name evidence="4" type="ORF">VN97_g12848</name>
</gene>
<evidence type="ECO:0000256" key="1">
    <source>
        <dbReference type="ARBA" id="ARBA00022669"/>
    </source>
</evidence>
<protein>
    <submittedName>
        <fullName evidence="4">Uncharacterized protein</fullName>
    </submittedName>
</protein>
<dbReference type="EMBL" id="LACB01001167">
    <property type="protein sequence ID" value="KAJ9480690.1"/>
    <property type="molecule type" value="Genomic_DNA"/>
</dbReference>
<evidence type="ECO:0000256" key="2">
    <source>
        <dbReference type="ARBA" id="ARBA00023026"/>
    </source>
</evidence>
<evidence type="ECO:0000313" key="4">
    <source>
        <dbReference type="EMBL" id="KAJ9480690.1"/>
    </source>
</evidence>
<reference evidence="4" key="1">
    <citation type="submission" date="2015-06" db="EMBL/GenBank/DDBJ databases">
        <authorList>
            <person name="Nguyen H."/>
        </authorList>
    </citation>
    <scope>NUCLEOTIDE SEQUENCE</scope>
    <source>
        <strain evidence="4">DAOM 180753</strain>
    </source>
</reference>
<sequence>MVWNDTQWAAWMDDDIKAVRKELYAGMNFLGSADWAIDLQTSNDTSGSNSSSESTSCEISIDSSIWSDENPVVTAEPGCTIIWPPMPLSSTTTISFPEWTTRLTWWSTSTKTVTFDDSSTLVYHAHSSVVVPTVLSIAPGKSYIPIPDLRAKPTLTHFCSHNGCYSSVASSSFSRPDCSIPNKLGTSHPIPLVMSPTVGGTTTVFGGTTTAMSAFSFSSGNVTYATASWIDVYGGAPYCISGCPLCPSDTGNTSGGSSGGSDGGSGDDDDSSTSTSTSTETGNYETVGGLASAIAEDEFESATDAVTAYEALASADSAIFASIWAGWSTSSSNTAATTTGTATTKATGTIGTATATTTATDSSSTLGCYIYQDPDSGTGGSYCECPGYEDTLPQLTGSASPCSYTSLPTTTSKDATTTTTGATVPYPYTFTDLYGVVVVCESETSLNIAGYAITECAGSSTTEKEVTITVTEVVTTSAMSDLCTGGGYYACVLDVENFCLAACPKLPLAQKRCEDSVFENAQLLCETRCVQTSSTYTTTYATLAP</sequence>
<keyword evidence="5" id="KW-1185">Reference proteome</keyword>
<feature type="compositionally biased region" description="Gly residues" evidence="3">
    <location>
        <begin position="253"/>
        <end position="264"/>
    </location>
</feature>
<feature type="region of interest" description="Disordered" evidence="3">
    <location>
        <begin position="251"/>
        <end position="284"/>
    </location>
</feature>
<proteinExistence type="predicted"/>
<dbReference type="PANTHER" id="PTHR47700">
    <property type="entry name" value="V CHITINASE, PUTATIVE (AFU_ORTHOLOGUE AFUA_6G13720)-RELATED"/>
    <property type="match status" value="1"/>
</dbReference>
<keyword evidence="2" id="KW-0843">Virulence</keyword>
<dbReference type="Proteomes" id="UP001227192">
    <property type="component" value="Unassembled WGS sequence"/>
</dbReference>
<reference evidence="4" key="2">
    <citation type="journal article" date="2016" name="Fungal Biol.">
        <title>Ochratoxin A production by Penicillium thymicola.</title>
        <authorList>
            <person name="Nguyen H.D.T."/>
            <person name="McMullin D.R."/>
            <person name="Ponomareva E."/>
            <person name="Riley R."/>
            <person name="Pomraning K.R."/>
            <person name="Baker S.E."/>
            <person name="Seifert K.A."/>
        </authorList>
    </citation>
    <scope>NUCLEOTIDE SEQUENCE</scope>
    <source>
        <strain evidence="4">DAOM 180753</strain>
    </source>
</reference>
<organism evidence="4 5">
    <name type="scientific">Penicillium thymicola</name>
    <dbReference type="NCBI Taxonomy" id="293382"/>
    <lineage>
        <taxon>Eukaryota</taxon>
        <taxon>Fungi</taxon>
        <taxon>Dikarya</taxon>
        <taxon>Ascomycota</taxon>
        <taxon>Pezizomycotina</taxon>
        <taxon>Eurotiomycetes</taxon>
        <taxon>Eurotiomycetidae</taxon>
        <taxon>Eurotiales</taxon>
        <taxon>Aspergillaceae</taxon>
        <taxon>Penicillium</taxon>
    </lineage>
</organism>
<dbReference type="PANTHER" id="PTHR47700:SF2">
    <property type="entry name" value="CHITINASE"/>
    <property type="match status" value="1"/>
</dbReference>
<evidence type="ECO:0000313" key="5">
    <source>
        <dbReference type="Proteomes" id="UP001227192"/>
    </source>
</evidence>
<dbReference type="AlphaFoldDB" id="A0AAI9X1S1"/>
<name>A0AAI9X1S1_PENTH</name>
<dbReference type="InterPro" id="IPR053214">
    <property type="entry name" value="LysM12-like"/>
</dbReference>
<accession>A0AAI9X1S1</accession>